<dbReference type="HOGENOM" id="CLU_337332_0_0_9"/>
<dbReference type="STRING" id="1291742.LOOC260_109950"/>
<dbReference type="EMBL" id="AP014680">
    <property type="protein sequence ID" value="BAP85534.1"/>
    <property type="molecule type" value="Genomic_DNA"/>
</dbReference>
<dbReference type="InterPro" id="IPR006520">
    <property type="entry name" value="Dit_BPSPP_N"/>
</dbReference>
<evidence type="ECO:0000313" key="2">
    <source>
        <dbReference type="EMBL" id="BAP85534.1"/>
    </source>
</evidence>
<protein>
    <recommendedName>
        <fullName evidence="1">Siphovirus-type tail component RIFT-related domain-containing protein</fullName>
    </recommendedName>
</protein>
<evidence type="ECO:0000313" key="3">
    <source>
        <dbReference type="Proteomes" id="UP000031620"/>
    </source>
</evidence>
<dbReference type="AlphaFoldDB" id="A0A0A1GXB6"/>
<name>A0A0A1GXB6_9LACO</name>
<dbReference type="KEGG" id="lho:LOOC260_109950"/>
<gene>
    <name evidence="2" type="ORF">LOOC260_109950</name>
</gene>
<dbReference type="Pfam" id="PF05709">
    <property type="entry name" value="Sipho_tail"/>
    <property type="match status" value="1"/>
</dbReference>
<evidence type="ECO:0000259" key="1">
    <source>
        <dbReference type="Pfam" id="PF05709"/>
    </source>
</evidence>
<dbReference type="Gene3D" id="2.40.30.200">
    <property type="match status" value="1"/>
</dbReference>
<sequence>MTQGPLRVWYDGQELTQIIQVTMGKDELILPTRDDATISPGNYAGAFLQQAHWGARTITMPFIISGTNVRDKAKQLAFILYKDEPKQLVFSDKPDRYWVAIPDGGVELPEDDVVNLQGSIKWMCYDPYAHSTTEDKFTFSDTATTQTIVSDLANKVAGNLTVPHTIYQGYEGISVAMAAPSAYKTEITQPLYAQLNSRNGGSAKLASQANETFGTGVTADDIRNGEPGFVDGVSFDGDTFTIGGWYATNESSNKPYRFIILTDDNWQNEYGRVKVEASPRPDIGRYYPNVANSKMAGFLGTFKFEERMSHKRIQVHLRYSDAENGEGNWTDYTASIQVNSDWRQTAPHYLIKVDVLQAIETKQPGFWNKLNLTDRGTQREWIKNNLVSAKVESYAYGHSPDSNNAAMQIWDNDKSWVGTQKVTGDTPMQMQYNYAIADEFIKYVDSNGYLYVNIFPEYTMSTGTGDSVICLDYFDFQIKVEQPVTNSLEITNNGPLPTPIRFDFVNNGQNGFLGISNDHNESILIGSREQTDTEEKVQSETLFKLNTAKYDITDFVLNRGTVGPNEYSLLTGTFDLIGQVDNGMWAARNMAASSWGKGLENGRGWHGPTLHRDFGADSNGTVGADNFFNHNYLTFRGNIEQWGLESVTLQGAAGEHLVTAQLDSGSGGNGSLSIFVGTDSKRVYVDENNPRWNNFRGKIDITRYGNVYTIVVEDVESGTGVRQTVTYTDPASAKIKATGWTYWKAIWGDSSTWLSMDLHDMSFRKDNVDKIIDVPNTFAGGDKISITCDDGKVVTKKNGGLFLTMQDIGSKPILAYPGKTIVSFMYSPFANRPNVKAYIRKKYL</sequence>
<reference evidence="2 3" key="1">
    <citation type="submission" date="2014-11" db="EMBL/GenBank/DDBJ databases">
        <title>Complete genome sequence and analysis of Lactobacillus hokkaidonensis LOOC260T.</title>
        <authorList>
            <person name="Tanizawa Y."/>
            <person name="Tohno M."/>
            <person name="Kaminuma E."/>
            <person name="Nakamura Y."/>
            <person name="Arita M."/>
        </authorList>
    </citation>
    <scope>NUCLEOTIDE SEQUENCE [LARGE SCALE GENOMIC DNA]</scope>
    <source>
        <strain evidence="2 3">LOOC260</strain>
    </source>
</reference>
<organism evidence="2 3">
    <name type="scientific">Paucilactobacillus hokkaidonensis JCM 18461</name>
    <dbReference type="NCBI Taxonomy" id="1291742"/>
    <lineage>
        <taxon>Bacteria</taxon>
        <taxon>Bacillati</taxon>
        <taxon>Bacillota</taxon>
        <taxon>Bacilli</taxon>
        <taxon>Lactobacillales</taxon>
        <taxon>Lactobacillaceae</taxon>
        <taxon>Paucilactobacillus</taxon>
    </lineage>
</organism>
<feature type="domain" description="Siphovirus-type tail component RIFT-related" evidence="1">
    <location>
        <begin position="22"/>
        <end position="112"/>
    </location>
</feature>
<dbReference type="RefSeq" id="WP_041093438.1">
    <property type="nucleotide sequence ID" value="NZ_AP014680.1"/>
</dbReference>
<dbReference type="Proteomes" id="UP000031620">
    <property type="component" value="Chromosome"/>
</dbReference>
<proteinExistence type="predicted"/>
<dbReference type="NCBIfam" id="TIGR01633">
    <property type="entry name" value="phi3626_gp14_N"/>
    <property type="match status" value="1"/>
</dbReference>
<dbReference type="InterPro" id="IPR008841">
    <property type="entry name" value="Siphovirus-type_tail_N"/>
</dbReference>
<accession>A0A0A1GXB6</accession>